<evidence type="ECO:0000256" key="1">
    <source>
        <dbReference type="SAM" id="MobiDB-lite"/>
    </source>
</evidence>
<dbReference type="RefSeq" id="WP_153430037.1">
    <property type="nucleotide sequence ID" value="NZ_WIWJ01000078.1"/>
</dbReference>
<evidence type="ECO:0000313" key="2">
    <source>
        <dbReference type="EMBL" id="MQT49970.1"/>
    </source>
</evidence>
<dbReference type="Proteomes" id="UP000441404">
    <property type="component" value="Unassembled WGS sequence"/>
</dbReference>
<dbReference type="AlphaFoldDB" id="A0A7X1WDY7"/>
<protein>
    <submittedName>
        <fullName evidence="2">Uncharacterized protein</fullName>
    </submittedName>
</protein>
<evidence type="ECO:0000313" key="3">
    <source>
        <dbReference type="Proteomes" id="UP000441404"/>
    </source>
</evidence>
<proteinExistence type="predicted"/>
<reference evidence="2 3" key="1">
    <citation type="submission" date="2019-10" db="EMBL/GenBank/DDBJ databases">
        <title>Evaluation of single-gene subtyping targets for Pseudomonas.</title>
        <authorList>
            <person name="Reichler S.J."/>
            <person name="Orsi R.H."/>
            <person name="Wiedmann M."/>
            <person name="Martin N.H."/>
            <person name="Murphy S.I."/>
        </authorList>
    </citation>
    <scope>NUCLEOTIDE SEQUENCE [LARGE SCALE GENOMIC DNA]</scope>
    <source>
        <strain evidence="2 3">FSL R10-3257</strain>
    </source>
</reference>
<sequence>MNETLVAQANDYLNNTSWVALGLIQMLADNDLRIDEFMERLDRQRQDLALAERVTIGGRQEEIERVARHKGKVEATEQALRTEATSGQQRV</sequence>
<name>A0A7X1WDY7_9PSED</name>
<comment type="caution">
    <text evidence="2">The sequence shown here is derived from an EMBL/GenBank/DDBJ whole genome shotgun (WGS) entry which is preliminary data.</text>
</comment>
<organism evidence="2 3">
    <name type="scientific">Pseudomonas helleri</name>
    <dbReference type="NCBI Taxonomy" id="1608996"/>
    <lineage>
        <taxon>Bacteria</taxon>
        <taxon>Pseudomonadati</taxon>
        <taxon>Pseudomonadota</taxon>
        <taxon>Gammaproteobacteria</taxon>
        <taxon>Pseudomonadales</taxon>
        <taxon>Pseudomonadaceae</taxon>
        <taxon>Pseudomonas</taxon>
    </lineage>
</organism>
<accession>A0A7X1WDY7</accession>
<gene>
    <name evidence="2" type="ORF">GHO40_25100</name>
</gene>
<feature type="region of interest" description="Disordered" evidence="1">
    <location>
        <begin position="67"/>
        <end position="91"/>
    </location>
</feature>
<dbReference type="EMBL" id="WIWJ01000078">
    <property type="protein sequence ID" value="MQT49970.1"/>
    <property type="molecule type" value="Genomic_DNA"/>
</dbReference>